<comment type="caution">
    <text evidence="7">The sequence shown here is derived from an EMBL/GenBank/DDBJ whole genome shotgun (WGS) entry which is preliminary data.</text>
</comment>
<dbReference type="InterPro" id="IPR013762">
    <property type="entry name" value="Integrase-like_cat_sf"/>
</dbReference>
<protein>
    <submittedName>
        <fullName evidence="7">Site-specific integrase</fullName>
    </submittedName>
</protein>
<dbReference type="Pfam" id="PF00589">
    <property type="entry name" value="Phage_integrase"/>
    <property type="match status" value="1"/>
</dbReference>
<evidence type="ECO:0000256" key="3">
    <source>
        <dbReference type="ARBA" id="ARBA00023172"/>
    </source>
</evidence>
<keyword evidence="3" id="KW-0233">DNA recombination</keyword>
<dbReference type="GO" id="GO:0003677">
    <property type="term" value="F:DNA binding"/>
    <property type="evidence" value="ECO:0007669"/>
    <property type="project" value="UniProtKB-UniRule"/>
</dbReference>
<evidence type="ECO:0000256" key="1">
    <source>
        <dbReference type="ARBA" id="ARBA00008857"/>
    </source>
</evidence>
<dbReference type="PANTHER" id="PTHR30349">
    <property type="entry name" value="PHAGE INTEGRASE-RELATED"/>
    <property type="match status" value="1"/>
</dbReference>
<dbReference type="PANTHER" id="PTHR30349:SF41">
    <property type="entry name" value="INTEGRASE_RECOMBINASE PROTEIN MJ0367-RELATED"/>
    <property type="match status" value="1"/>
</dbReference>
<evidence type="ECO:0000313" key="8">
    <source>
        <dbReference type="Proteomes" id="UP000818266"/>
    </source>
</evidence>
<accession>A0A9E5JN01</accession>
<gene>
    <name evidence="7" type="ORF">FK219_001140</name>
</gene>
<dbReference type="InterPro" id="IPR044068">
    <property type="entry name" value="CB"/>
</dbReference>
<proteinExistence type="inferred from homology"/>
<dbReference type="InterPro" id="IPR011010">
    <property type="entry name" value="DNA_brk_join_enz"/>
</dbReference>
<evidence type="ECO:0000256" key="4">
    <source>
        <dbReference type="PROSITE-ProRule" id="PRU01248"/>
    </source>
</evidence>
<dbReference type="OrthoDB" id="3698359at2"/>
<dbReference type="GO" id="GO:0015074">
    <property type="term" value="P:DNA integration"/>
    <property type="evidence" value="ECO:0007669"/>
    <property type="project" value="InterPro"/>
</dbReference>
<sequence>MPDGSGNVAYLPVASDAQNPDAFLERVLEGWERAQRASDFSPNTIRTRRAVVIKLVDFSGHYPWEWSIGDADEFFAHARGVKNLSHSTVRAYQGAIKLFCDYACNPRYDWSVACAKLFGTVFIQVITELNRVAHSQPSETRPAKRPFTQSELQQLFDLADLEVERILNSGRHGALSAWRDSVALKTAYAWGLRSNELRHLQVVDLSRNYKAPYFGDYGVMRVRWGKPHRGSAKKPRSVLTVWEWSVEVLRDWVERGLPRYGTPLTDLFPTSTGAILGGTHLLDVLHRLLDELGFPPGLDLHSFRRSYATHLITAEGFDVAFVQMQLGHEHASTTSIYSIPSPDYQRLALERVHNRTLDAARALPPRKRNP</sequence>
<evidence type="ECO:0000256" key="2">
    <source>
        <dbReference type="ARBA" id="ARBA00023125"/>
    </source>
</evidence>
<evidence type="ECO:0000313" key="7">
    <source>
        <dbReference type="EMBL" id="NHF61856.1"/>
    </source>
</evidence>
<evidence type="ECO:0000259" key="6">
    <source>
        <dbReference type="PROSITE" id="PS51900"/>
    </source>
</evidence>
<dbReference type="Proteomes" id="UP000818266">
    <property type="component" value="Unassembled WGS sequence"/>
</dbReference>
<dbReference type="CDD" id="cd00397">
    <property type="entry name" value="DNA_BRE_C"/>
    <property type="match status" value="1"/>
</dbReference>
<dbReference type="RefSeq" id="WP_152582775.1">
    <property type="nucleotide sequence ID" value="NZ_VIKT02000002.1"/>
</dbReference>
<comment type="similarity">
    <text evidence="1">Belongs to the 'phage' integrase family.</text>
</comment>
<feature type="domain" description="Tyr recombinase" evidence="5">
    <location>
        <begin position="142"/>
        <end position="350"/>
    </location>
</feature>
<dbReference type="InterPro" id="IPR002104">
    <property type="entry name" value="Integrase_catalytic"/>
</dbReference>
<dbReference type="GO" id="GO:0006310">
    <property type="term" value="P:DNA recombination"/>
    <property type="evidence" value="ECO:0007669"/>
    <property type="project" value="UniProtKB-KW"/>
</dbReference>
<dbReference type="Gene3D" id="1.10.443.10">
    <property type="entry name" value="Intergrase catalytic core"/>
    <property type="match status" value="1"/>
</dbReference>
<keyword evidence="8" id="KW-1185">Reference proteome</keyword>
<dbReference type="PROSITE" id="PS51900">
    <property type="entry name" value="CB"/>
    <property type="match status" value="1"/>
</dbReference>
<feature type="domain" description="Core-binding (CB)" evidence="6">
    <location>
        <begin position="22"/>
        <end position="104"/>
    </location>
</feature>
<dbReference type="AlphaFoldDB" id="A0A9E5JN01"/>
<evidence type="ECO:0000259" key="5">
    <source>
        <dbReference type="PROSITE" id="PS51898"/>
    </source>
</evidence>
<name>A0A9E5JN01_9MICO</name>
<reference evidence="7 8" key="1">
    <citation type="submission" date="2020-03" db="EMBL/GenBank/DDBJ databases">
        <title>Chryseoglobus sp. isolated from a deep-sea seamount.</title>
        <authorList>
            <person name="Zhang D.-C."/>
        </authorList>
    </citation>
    <scope>NUCLEOTIDE SEQUENCE [LARGE SCALE GENOMIC DNA]</scope>
    <source>
        <strain evidence="7 8">KN1116</strain>
    </source>
</reference>
<dbReference type="EMBL" id="VIKT02000002">
    <property type="protein sequence ID" value="NHF61856.1"/>
    <property type="molecule type" value="Genomic_DNA"/>
</dbReference>
<organism evidence="7 8">
    <name type="scientific">Microcella pacifica</name>
    <dbReference type="NCBI Taxonomy" id="2591847"/>
    <lineage>
        <taxon>Bacteria</taxon>
        <taxon>Bacillati</taxon>
        <taxon>Actinomycetota</taxon>
        <taxon>Actinomycetes</taxon>
        <taxon>Micrococcales</taxon>
        <taxon>Microbacteriaceae</taxon>
        <taxon>Microcella</taxon>
    </lineage>
</organism>
<keyword evidence="2 4" id="KW-0238">DNA-binding</keyword>
<dbReference type="InterPro" id="IPR050090">
    <property type="entry name" value="Tyrosine_recombinase_XerCD"/>
</dbReference>
<dbReference type="SUPFAM" id="SSF56349">
    <property type="entry name" value="DNA breaking-rejoining enzymes"/>
    <property type="match status" value="1"/>
</dbReference>
<dbReference type="PROSITE" id="PS51898">
    <property type="entry name" value="TYR_RECOMBINASE"/>
    <property type="match status" value="1"/>
</dbReference>